<dbReference type="Gene3D" id="1.25.40.10">
    <property type="entry name" value="Tetratricopeptide repeat domain"/>
    <property type="match status" value="1"/>
</dbReference>
<keyword evidence="5" id="KW-0653">Protein transport</keyword>
<reference evidence="10" key="1">
    <citation type="journal article" date="2020" name="Fungal Divers.">
        <title>Resolving the Mortierellaceae phylogeny through synthesis of multi-gene phylogenetics and phylogenomics.</title>
        <authorList>
            <person name="Vandepol N."/>
            <person name="Liber J."/>
            <person name="Desiro A."/>
            <person name="Na H."/>
            <person name="Kennedy M."/>
            <person name="Barry K."/>
            <person name="Grigoriev I.V."/>
            <person name="Miller A.N."/>
            <person name="O'Donnell K."/>
            <person name="Stajich J.E."/>
            <person name="Bonito G."/>
        </authorList>
    </citation>
    <scope>NUCLEOTIDE SEQUENCE</scope>
    <source>
        <strain evidence="10">NRRL 2769</strain>
    </source>
</reference>
<feature type="compositionally biased region" description="Low complexity" evidence="9">
    <location>
        <begin position="340"/>
        <end position="356"/>
    </location>
</feature>
<gene>
    <name evidence="10" type="ORF">BGZ80_011495</name>
</gene>
<dbReference type="InterPro" id="IPR000744">
    <property type="entry name" value="NSF_attach"/>
</dbReference>
<dbReference type="GO" id="GO:0031201">
    <property type="term" value="C:SNARE complex"/>
    <property type="evidence" value="ECO:0007669"/>
    <property type="project" value="TreeGrafter"/>
</dbReference>
<dbReference type="SUPFAM" id="SSF48452">
    <property type="entry name" value="TPR-like"/>
    <property type="match status" value="1"/>
</dbReference>
<feature type="compositionally biased region" description="Acidic residues" evidence="9">
    <location>
        <begin position="443"/>
        <end position="453"/>
    </location>
</feature>
<feature type="compositionally biased region" description="Low complexity" evidence="9">
    <location>
        <begin position="404"/>
        <end position="433"/>
    </location>
</feature>
<proteinExistence type="inferred from homology"/>
<evidence type="ECO:0000313" key="11">
    <source>
        <dbReference type="Proteomes" id="UP000703661"/>
    </source>
</evidence>
<evidence type="ECO:0000256" key="6">
    <source>
        <dbReference type="ARBA" id="ARBA00023136"/>
    </source>
</evidence>
<comment type="similarity">
    <text evidence="2">Belongs to the SNAP family.</text>
</comment>
<evidence type="ECO:0000256" key="2">
    <source>
        <dbReference type="ARBA" id="ARBA00010050"/>
    </source>
</evidence>
<evidence type="ECO:0000313" key="10">
    <source>
        <dbReference type="EMBL" id="KAG0012813.1"/>
    </source>
</evidence>
<dbReference type="GO" id="GO:0006886">
    <property type="term" value="P:intracellular protein transport"/>
    <property type="evidence" value="ECO:0007669"/>
    <property type="project" value="InterPro"/>
</dbReference>
<accession>A0A9P6MU44</accession>
<dbReference type="PANTHER" id="PTHR13768:SF2">
    <property type="entry name" value="GAMMA-SOLUBLE NSF ATTACHMENT PROTEIN"/>
    <property type="match status" value="1"/>
</dbReference>
<dbReference type="Proteomes" id="UP000703661">
    <property type="component" value="Unassembled WGS sequence"/>
</dbReference>
<keyword evidence="11" id="KW-1185">Reference proteome</keyword>
<dbReference type="Pfam" id="PF14938">
    <property type="entry name" value="SNAP"/>
    <property type="match status" value="1"/>
</dbReference>
<sequence length="453" mass="49921">MAALDEARLKDAIKFMHEADKNTEKSWFKKPDWDIAAQYYEKAAQSFKAGKSYEQSVQAFIKASDAMINAHSLFMAGRALENGANVCLQNLGQPERAADMYKRASELFIQNMTPDRAAEMLEKGAKAMEPISVDSAIDFYVNACNIYENEERAKYATDTYKRTINLLVRNRRFEKATDILLRLGNVQSEAANKSAYFKTLLSIVIIQLAAGDEVEAGKKFQEFCGIDGFVRSEESAVAHAMLDAFEHGDQNYYNQAAARQHVGFLDNEIARLARNIVISNDLISEGGYVNPSGPGGNGQFSQPGPGGPGRPSGGPYADNRNKNNNGGNFNNSGYQQPPSQQHHGPAPPYQQYQGQAPPQPQLGHYQEKPMPPEPQGYNTTPRAGGPPPAPAHLQDERSESDWRALTGAPAGPTPAPVQQQYPQRHQQQQQQQPGAPPSRNYYQDEDDDDGGLL</sequence>
<dbReference type="AlphaFoldDB" id="A0A9P6MU44"/>
<dbReference type="GO" id="GO:0005483">
    <property type="term" value="F:soluble NSF attachment protein activity"/>
    <property type="evidence" value="ECO:0007669"/>
    <property type="project" value="TreeGrafter"/>
</dbReference>
<dbReference type="EMBL" id="JAAAID010000930">
    <property type="protein sequence ID" value="KAG0012813.1"/>
    <property type="molecule type" value="Genomic_DNA"/>
</dbReference>
<keyword evidence="3" id="KW-0813">Transport</keyword>
<feature type="region of interest" description="Disordered" evidence="9">
    <location>
        <begin position="289"/>
        <end position="453"/>
    </location>
</feature>
<protein>
    <recommendedName>
        <fullName evidence="7">Gamma-soluble NSF attachment protein</fullName>
    </recommendedName>
    <alternativeName>
        <fullName evidence="8">N-ethylmaleimide-sensitive factor attachment protein gamma</fullName>
    </alternativeName>
</protein>
<dbReference type="InterPro" id="IPR011990">
    <property type="entry name" value="TPR-like_helical_dom_sf"/>
</dbReference>
<comment type="caution">
    <text evidence="10">The sequence shown here is derived from an EMBL/GenBank/DDBJ whole genome shotgun (WGS) entry which is preliminary data.</text>
</comment>
<evidence type="ECO:0000256" key="4">
    <source>
        <dbReference type="ARBA" id="ARBA00022892"/>
    </source>
</evidence>
<dbReference type="GO" id="GO:0005774">
    <property type="term" value="C:vacuolar membrane"/>
    <property type="evidence" value="ECO:0007669"/>
    <property type="project" value="TreeGrafter"/>
</dbReference>
<dbReference type="GO" id="GO:0019905">
    <property type="term" value="F:syntaxin binding"/>
    <property type="evidence" value="ECO:0007669"/>
    <property type="project" value="TreeGrafter"/>
</dbReference>
<keyword evidence="6" id="KW-0472">Membrane</keyword>
<feature type="compositionally biased region" description="Low complexity" evidence="9">
    <location>
        <begin position="322"/>
        <end position="333"/>
    </location>
</feature>
<dbReference type="PANTHER" id="PTHR13768">
    <property type="entry name" value="SOLUBLE NSF ATTACHMENT PROTEIN SNAP"/>
    <property type="match status" value="1"/>
</dbReference>
<keyword evidence="4" id="KW-0931">ER-Golgi transport</keyword>
<dbReference type="GO" id="GO:0016192">
    <property type="term" value="P:vesicle-mediated transport"/>
    <property type="evidence" value="ECO:0007669"/>
    <property type="project" value="UniProtKB-KW"/>
</dbReference>
<evidence type="ECO:0000256" key="5">
    <source>
        <dbReference type="ARBA" id="ARBA00022927"/>
    </source>
</evidence>
<dbReference type="OrthoDB" id="9984275at2759"/>
<feature type="compositionally biased region" description="Basic and acidic residues" evidence="9">
    <location>
        <begin position="393"/>
        <end position="402"/>
    </location>
</feature>
<evidence type="ECO:0000256" key="7">
    <source>
        <dbReference type="ARBA" id="ARBA00040047"/>
    </source>
</evidence>
<evidence type="ECO:0000256" key="3">
    <source>
        <dbReference type="ARBA" id="ARBA00022448"/>
    </source>
</evidence>
<organism evidence="10 11">
    <name type="scientific">Entomortierella chlamydospora</name>
    <dbReference type="NCBI Taxonomy" id="101097"/>
    <lineage>
        <taxon>Eukaryota</taxon>
        <taxon>Fungi</taxon>
        <taxon>Fungi incertae sedis</taxon>
        <taxon>Mucoromycota</taxon>
        <taxon>Mortierellomycotina</taxon>
        <taxon>Mortierellomycetes</taxon>
        <taxon>Mortierellales</taxon>
        <taxon>Mortierellaceae</taxon>
        <taxon>Entomortierella</taxon>
    </lineage>
</organism>
<name>A0A9P6MU44_9FUNG</name>
<comment type="subcellular location">
    <subcellularLocation>
        <location evidence="1">Membrane</location>
        <topology evidence="1">Peripheral membrane protein</topology>
    </subcellularLocation>
</comment>
<evidence type="ECO:0000256" key="9">
    <source>
        <dbReference type="SAM" id="MobiDB-lite"/>
    </source>
</evidence>
<evidence type="ECO:0000256" key="8">
    <source>
        <dbReference type="ARBA" id="ARBA00042485"/>
    </source>
</evidence>
<evidence type="ECO:0000256" key="1">
    <source>
        <dbReference type="ARBA" id="ARBA00004170"/>
    </source>
</evidence>